<dbReference type="Gene3D" id="1.10.238.200">
    <property type="entry name" value="Cullin, PONY binding domain"/>
    <property type="match status" value="1"/>
</dbReference>
<dbReference type="InterPro" id="IPR009060">
    <property type="entry name" value="UBA-like_sf"/>
</dbReference>
<dbReference type="Pfam" id="PF14555">
    <property type="entry name" value="UBA_4"/>
    <property type="match status" value="1"/>
</dbReference>
<accession>A0A6G1GCX6</accession>
<dbReference type="Proteomes" id="UP000504638">
    <property type="component" value="Unplaced"/>
</dbReference>
<reference evidence="6" key="3">
    <citation type="submission" date="2025-04" db="UniProtKB">
        <authorList>
            <consortium name="RefSeq"/>
        </authorList>
    </citation>
    <scope>IDENTIFICATION</scope>
    <source>
        <strain evidence="6">CBS 781.70</strain>
    </source>
</reference>
<organism evidence="4">
    <name type="scientific">Eremomyces bilateralis CBS 781.70</name>
    <dbReference type="NCBI Taxonomy" id="1392243"/>
    <lineage>
        <taxon>Eukaryota</taxon>
        <taxon>Fungi</taxon>
        <taxon>Dikarya</taxon>
        <taxon>Ascomycota</taxon>
        <taxon>Pezizomycotina</taxon>
        <taxon>Dothideomycetes</taxon>
        <taxon>Dothideomycetes incertae sedis</taxon>
        <taxon>Eremomycetales</taxon>
        <taxon>Eremomycetaceae</taxon>
        <taxon>Eremomyces</taxon>
    </lineage>
</organism>
<dbReference type="GO" id="GO:0032182">
    <property type="term" value="F:ubiquitin-like protein binding"/>
    <property type="evidence" value="ECO:0007669"/>
    <property type="project" value="TreeGrafter"/>
</dbReference>
<dbReference type="Pfam" id="PF03556">
    <property type="entry name" value="Cullin_binding"/>
    <property type="match status" value="1"/>
</dbReference>
<dbReference type="InterPro" id="IPR005176">
    <property type="entry name" value="PONY_dom"/>
</dbReference>
<feature type="domain" description="DCUN1" evidence="3">
    <location>
        <begin position="50"/>
        <end position="251"/>
    </location>
</feature>
<dbReference type="GO" id="GO:0031624">
    <property type="term" value="F:ubiquitin conjugating enzyme binding"/>
    <property type="evidence" value="ECO:0007669"/>
    <property type="project" value="TreeGrafter"/>
</dbReference>
<dbReference type="RefSeq" id="XP_033537387.1">
    <property type="nucleotide sequence ID" value="XM_033678794.1"/>
</dbReference>
<sequence length="266" mass="30529">MPAPMTAQQKAAVSDFVKVAGIDRTTAARLLRGNAWNVQQTINAYYGNSPQKTTLSKLFDQYCDDPSSPDTIGMDGMMRYLGDLKVSVESIGLFVVSEIVKSPSMGEMKREKFIEGWQELGADTISKQQSLAKSIQSQLPKDPAVFKRVYRHTFSLGINSERARTIDLEMAIEFWKVLFSSQGWRWASKTTDWLALWQEYLLSNWKKGVNRDMWDQTYQFALKTMEDERLGFWSEDAAWPGVIDEFVVWSNEKRGVMQKDPDEMEM</sequence>
<dbReference type="GO" id="GO:0097602">
    <property type="term" value="F:cullin family protein binding"/>
    <property type="evidence" value="ECO:0007669"/>
    <property type="project" value="TreeGrafter"/>
</dbReference>
<evidence type="ECO:0000256" key="1">
    <source>
        <dbReference type="ARBA" id="ARBA00022786"/>
    </source>
</evidence>
<dbReference type="OrthoDB" id="27198at2759"/>
<name>A0A6G1GCX6_9PEZI</name>
<reference evidence="4 6" key="1">
    <citation type="submission" date="2020-01" db="EMBL/GenBank/DDBJ databases">
        <authorList>
            <consortium name="DOE Joint Genome Institute"/>
            <person name="Haridas S."/>
            <person name="Albert R."/>
            <person name="Binder M."/>
            <person name="Bloem J."/>
            <person name="Labutti K."/>
            <person name="Salamov A."/>
            <person name="Andreopoulos B."/>
            <person name="Baker S.E."/>
            <person name="Barry K."/>
            <person name="Bills G."/>
            <person name="Bluhm B.H."/>
            <person name="Cannon C."/>
            <person name="Castanera R."/>
            <person name="Culley D.E."/>
            <person name="Daum C."/>
            <person name="Ezra D."/>
            <person name="Gonzalez J.B."/>
            <person name="Henrissat B."/>
            <person name="Kuo A."/>
            <person name="Liang C."/>
            <person name="Lipzen A."/>
            <person name="Lutzoni F."/>
            <person name="Magnuson J."/>
            <person name="Mondo S."/>
            <person name="Nolan M."/>
            <person name="Ohm R."/>
            <person name="Pangilinan J."/>
            <person name="Park H.-J."/>
            <person name="Ramirez L."/>
            <person name="Alfaro M."/>
            <person name="Sun H."/>
            <person name="Tritt A."/>
            <person name="Yoshinaga Y."/>
            <person name="Zwiers L.-H."/>
            <person name="Turgeon B.G."/>
            <person name="Goodwin S.B."/>
            <person name="Spatafora J.W."/>
            <person name="Crous P.W."/>
            <person name="Grigoriev I.V."/>
        </authorList>
    </citation>
    <scope>NUCLEOTIDE SEQUENCE</scope>
    <source>
        <strain evidence="4 6">CBS 781.70</strain>
    </source>
</reference>
<proteinExistence type="predicted"/>
<dbReference type="PANTHER" id="PTHR12281">
    <property type="entry name" value="RP42 RELATED"/>
    <property type="match status" value="1"/>
</dbReference>
<dbReference type="GO" id="GO:0000151">
    <property type="term" value="C:ubiquitin ligase complex"/>
    <property type="evidence" value="ECO:0007669"/>
    <property type="project" value="TreeGrafter"/>
</dbReference>
<keyword evidence="1" id="KW-0833">Ubl conjugation pathway</keyword>
<comment type="function">
    <text evidence="2">Neddylation of cullins play an essential role in the regulation of SCF-type complexes activity.</text>
</comment>
<dbReference type="Gene3D" id="1.10.238.10">
    <property type="entry name" value="EF-hand"/>
    <property type="match status" value="1"/>
</dbReference>
<evidence type="ECO:0000259" key="3">
    <source>
        <dbReference type="PROSITE" id="PS51229"/>
    </source>
</evidence>
<evidence type="ECO:0000256" key="2">
    <source>
        <dbReference type="RuleBase" id="RU410713"/>
    </source>
</evidence>
<dbReference type="PROSITE" id="PS51229">
    <property type="entry name" value="DCUN1"/>
    <property type="match status" value="1"/>
</dbReference>
<dbReference type="SUPFAM" id="SSF46934">
    <property type="entry name" value="UBA-like"/>
    <property type="match status" value="1"/>
</dbReference>
<dbReference type="GO" id="GO:0045116">
    <property type="term" value="P:protein neddylation"/>
    <property type="evidence" value="ECO:0007669"/>
    <property type="project" value="TreeGrafter"/>
</dbReference>
<dbReference type="GeneID" id="54419364"/>
<evidence type="ECO:0000313" key="5">
    <source>
        <dbReference type="Proteomes" id="UP000504638"/>
    </source>
</evidence>
<dbReference type="CDD" id="cd14273">
    <property type="entry name" value="UBA_TAP-C_like"/>
    <property type="match status" value="1"/>
</dbReference>
<keyword evidence="5" id="KW-1185">Reference proteome</keyword>
<evidence type="ECO:0000313" key="4">
    <source>
        <dbReference type="EMBL" id="KAF1815756.1"/>
    </source>
</evidence>
<dbReference type="Gene3D" id="1.10.8.10">
    <property type="entry name" value="DNA helicase RuvA subunit, C-terminal domain"/>
    <property type="match status" value="1"/>
</dbReference>
<evidence type="ECO:0000313" key="6">
    <source>
        <dbReference type="RefSeq" id="XP_033537387.1"/>
    </source>
</evidence>
<dbReference type="EMBL" id="ML975151">
    <property type="protein sequence ID" value="KAF1815756.1"/>
    <property type="molecule type" value="Genomic_DNA"/>
</dbReference>
<dbReference type="AlphaFoldDB" id="A0A6G1GCX6"/>
<gene>
    <name evidence="4 6" type="ORF">P152DRAFT_455470</name>
</gene>
<dbReference type="InterPro" id="IPR014764">
    <property type="entry name" value="DCN-prot"/>
</dbReference>
<dbReference type="InterPro" id="IPR042460">
    <property type="entry name" value="DCN1-like_PONY"/>
</dbReference>
<reference evidence="6" key="2">
    <citation type="submission" date="2020-04" db="EMBL/GenBank/DDBJ databases">
        <authorList>
            <consortium name="NCBI Genome Project"/>
        </authorList>
    </citation>
    <scope>NUCLEOTIDE SEQUENCE</scope>
    <source>
        <strain evidence="6">CBS 781.70</strain>
    </source>
</reference>
<protein>
    <recommendedName>
        <fullName evidence="2">Defective in cullin neddylation protein</fullName>
    </recommendedName>
</protein>
<dbReference type="PANTHER" id="PTHR12281:SF31">
    <property type="entry name" value="DCN1-LIKE PROTEIN 3"/>
    <property type="match status" value="1"/>
</dbReference>